<evidence type="ECO:0000313" key="10">
    <source>
        <dbReference type="RefSeq" id="XP_048329460.2"/>
    </source>
</evidence>
<evidence type="ECO:0000313" key="12">
    <source>
        <dbReference type="RefSeq" id="XP_048329462.2"/>
    </source>
</evidence>
<dbReference type="RefSeq" id="XP_048329462.2">
    <property type="nucleotide sequence ID" value="XM_048473505.2"/>
</dbReference>
<organism evidence="9 11">
    <name type="scientific">Ziziphus jujuba</name>
    <name type="common">Chinese jujube</name>
    <name type="synonym">Ziziphus sativa</name>
    <dbReference type="NCBI Taxonomy" id="326968"/>
    <lineage>
        <taxon>Eukaryota</taxon>
        <taxon>Viridiplantae</taxon>
        <taxon>Streptophyta</taxon>
        <taxon>Embryophyta</taxon>
        <taxon>Tracheophyta</taxon>
        <taxon>Spermatophyta</taxon>
        <taxon>Magnoliopsida</taxon>
        <taxon>eudicotyledons</taxon>
        <taxon>Gunneridae</taxon>
        <taxon>Pentapetalae</taxon>
        <taxon>rosids</taxon>
        <taxon>fabids</taxon>
        <taxon>Rosales</taxon>
        <taxon>Rhamnaceae</taxon>
        <taxon>Paliureae</taxon>
        <taxon>Ziziphus</taxon>
    </lineage>
</organism>
<name>A0ABM3IJ23_ZIZJJ</name>
<feature type="coiled-coil region" evidence="6">
    <location>
        <begin position="82"/>
        <end position="137"/>
    </location>
</feature>
<feature type="domain" description="BHLH" evidence="8">
    <location>
        <begin position="35"/>
        <end position="85"/>
    </location>
</feature>
<evidence type="ECO:0000256" key="6">
    <source>
        <dbReference type="SAM" id="Coils"/>
    </source>
</evidence>
<keyword evidence="5" id="KW-0539">Nucleus</keyword>
<keyword evidence="2" id="KW-0805">Transcription regulation</keyword>
<comment type="subcellular location">
    <subcellularLocation>
        <location evidence="1">Nucleus</location>
    </subcellularLocation>
</comment>
<protein>
    <submittedName>
        <fullName evidence="10 11">Transcription factor bHLH47</fullName>
    </submittedName>
</protein>
<feature type="compositionally biased region" description="Basic and acidic residues" evidence="7">
    <location>
        <begin position="228"/>
        <end position="238"/>
    </location>
</feature>
<dbReference type="RefSeq" id="XP_048329461.2">
    <property type="nucleotide sequence ID" value="XM_048473504.2"/>
</dbReference>
<evidence type="ECO:0000313" key="9">
    <source>
        <dbReference type="Proteomes" id="UP001652623"/>
    </source>
</evidence>
<evidence type="ECO:0000256" key="4">
    <source>
        <dbReference type="ARBA" id="ARBA00023163"/>
    </source>
</evidence>
<evidence type="ECO:0000256" key="7">
    <source>
        <dbReference type="SAM" id="MobiDB-lite"/>
    </source>
</evidence>
<dbReference type="InterPro" id="IPR036638">
    <property type="entry name" value="HLH_DNA-bd_sf"/>
</dbReference>
<dbReference type="Pfam" id="PF23177">
    <property type="entry name" value="bHLH_IRO3"/>
    <property type="match status" value="1"/>
</dbReference>
<dbReference type="Gene3D" id="4.10.280.10">
    <property type="entry name" value="Helix-loop-helix DNA-binding domain"/>
    <property type="match status" value="1"/>
</dbReference>
<dbReference type="RefSeq" id="XP_048329460.2">
    <property type="nucleotide sequence ID" value="XM_048473503.2"/>
</dbReference>
<dbReference type="SUPFAM" id="SSF47459">
    <property type="entry name" value="HLH, helix-loop-helix DNA-binding domain"/>
    <property type="match status" value="1"/>
</dbReference>
<keyword evidence="3" id="KW-0238">DNA-binding</keyword>
<evidence type="ECO:0000256" key="5">
    <source>
        <dbReference type="ARBA" id="ARBA00023242"/>
    </source>
</evidence>
<feature type="compositionally biased region" description="Polar residues" evidence="7">
    <location>
        <begin position="239"/>
        <end position="250"/>
    </location>
</feature>
<feature type="compositionally biased region" description="Basic residues" evidence="7">
    <location>
        <begin position="26"/>
        <end position="40"/>
    </location>
</feature>
<feature type="region of interest" description="Disordered" evidence="7">
    <location>
        <begin position="191"/>
        <end position="250"/>
    </location>
</feature>
<proteinExistence type="predicted"/>
<evidence type="ECO:0000256" key="2">
    <source>
        <dbReference type="ARBA" id="ARBA00023015"/>
    </source>
</evidence>
<sequence>MGSEDAVPLVETVNMAVEESADRASRGKKNQRKVSRRIHKAEREKQKREHLNELFLGLYNALELSQQNNGKASVLCEATRFLKDLLVQIECLRKEHASLLSESQYVATEKNELRDENSTLKNQIEKLQSELEARIVQSKPDLNVPPPVEYKAPEFASHFVGDSLAMPAAEPALPQPSAVFVVPLRPDLQAYPLPGATQPPSNPISQVSKPHARYPTSADSWPSQLLDEQLKTGKEFPHSESNSGNSSDRE</sequence>
<dbReference type="PANTHER" id="PTHR47075:SF9">
    <property type="entry name" value="TRANSCRIPTION FACTOR BHLH47"/>
    <property type="match status" value="1"/>
</dbReference>
<dbReference type="GeneID" id="107419283"/>
<accession>A0ABM3IJ23</accession>
<evidence type="ECO:0000256" key="3">
    <source>
        <dbReference type="ARBA" id="ARBA00023125"/>
    </source>
</evidence>
<evidence type="ECO:0000313" key="11">
    <source>
        <dbReference type="RefSeq" id="XP_048329461.2"/>
    </source>
</evidence>
<keyword evidence="6" id="KW-0175">Coiled coil</keyword>
<keyword evidence="9" id="KW-1185">Reference proteome</keyword>
<dbReference type="InterPro" id="IPR011598">
    <property type="entry name" value="bHLH_dom"/>
</dbReference>
<dbReference type="Proteomes" id="UP001652623">
    <property type="component" value="Chromosome 2"/>
</dbReference>
<evidence type="ECO:0000256" key="1">
    <source>
        <dbReference type="ARBA" id="ARBA00004123"/>
    </source>
</evidence>
<keyword evidence="4" id="KW-0804">Transcription</keyword>
<dbReference type="PANTHER" id="PTHR47075">
    <property type="entry name" value="TRANSCRIPTION FACTOR BHLH47"/>
    <property type="match status" value="1"/>
</dbReference>
<dbReference type="InterPro" id="IPR057075">
    <property type="entry name" value="bHLH_IRO3"/>
</dbReference>
<evidence type="ECO:0000259" key="8">
    <source>
        <dbReference type="PROSITE" id="PS50888"/>
    </source>
</evidence>
<dbReference type="PROSITE" id="PS50888">
    <property type="entry name" value="BHLH"/>
    <property type="match status" value="1"/>
</dbReference>
<gene>
    <name evidence="10 11 12" type="primary">LOC107419283</name>
</gene>
<reference evidence="9 10" key="1">
    <citation type="submission" date="2025-05" db="UniProtKB">
        <authorList>
            <consortium name="RefSeq"/>
        </authorList>
    </citation>
    <scope>IDENTIFICATION</scope>
    <source>
        <tissue evidence="10 11">Seedling</tissue>
    </source>
</reference>
<feature type="region of interest" description="Disordered" evidence="7">
    <location>
        <begin position="18"/>
        <end position="45"/>
    </location>
</feature>